<name>A0A6H0JNK1_PSEAI</name>
<proteinExistence type="predicted"/>
<sequence>MKPMIQAHLVERDQFGFWTHPNYPDLADNCSSSEAQETLRRLGLELQNVFMESDAPRLYDSARSDQRYSEWIPTRPEGAGWFVLSIHDTDNGPVCQYVRPLGEHLSPIDLDAAAEQHERLLSEACAKALNQRDVALARVMELETKLAKLEKQEPVGVMRASSEMGVAPYADIWPWLEPGQKLYTTPVAQAQHCAVLDAEKLIAQLKDCASHAGDPERAAAFNDAISEVHAMLAAGSSQAKPSTDDGQGGRP</sequence>
<protein>
    <submittedName>
        <fullName evidence="1">Uncharacterized protein</fullName>
    </submittedName>
</protein>
<organism evidence="1">
    <name type="scientific">Pseudomonas aeruginosa</name>
    <dbReference type="NCBI Taxonomy" id="287"/>
    <lineage>
        <taxon>Bacteria</taxon>
        <taxon>Pseudomonadati</taxon>
        <taxon>Pseudomonadota</taxon>
        <taxon>Gammaproteobacteria</taxon>
        <taxon>Pseudomonadales</taxon>
        <taxon>Pseudomonadaceae</taxon>
        <taxon>Pseudomonas</taxon>
    </lineage>
</organism>
<dbReference type="AlphaFoldDB" id="A0A6H0JNK1"/>
<accession>A0A6H0JNK1</accession>
<reference evidence="1" key="1">
    <citation type="submission" date="2020-02" db="EMBL/GenBank/DDBJ databases">
        <title>PAGI-encoded CrpP-like fluoroquinolone-modifying enzymes among Pseudomonas aeruginosa clinical isolates in Europe.</title>
        <authorList>
            <person name="Ortiz de la Rosa J.M."/>
            <person name="Nordmann P."/>
            <person name="Poirel L."/>
        </authorList>
    </citation>
    <scope>NUCLEOTIDE SEQUENCE</scope>
    <source>
        <strain evidence="1">PAGI-598</strain>
    </source>
</reference>
<dbReference type="EMBL" id="MT074675">
    <property type="protein sequence ID" value="QIU80435.1"/>
    <property type="molecule type" value="Genomic_DNA"/>
</dbReference>
<evidence type="ECO:0000313" key="1">
    <source>
        <dbReference type="EMBL" id="QIU80435.1"/>
    </source>
</evidence>